<reference evidence="1 3" key="1">
    <citation type="submission" date="2018-05" db="EMBL/GenBank/DDBJ databases">
        <title>Genomic Encyclopedia of Type Strains, Phase IV (KMG-IV): sequencing the most valuable type-strain genomes for metagenomic binning, comparative biology and taxonomic classification.</title>
        <authorList>
            <person name="Goeker M."/>
        </authorList>
    </citation>
    <scope>NUCLEOTIDE SEQUENCE [LARGE SCALE GENOMIC DNA]</scope>
    <source>
        <strain evidence="1 3">DSM 2626</strain>
    </source>
</reference>
<comment type="caution">
    <text evidence="1">The sequence shown here is derived from an EMBL/GenBank/DDBJ whole genome shotgun (WGS) entry which is preliminary data.</text>
</comment>
<dbReference type="AlphaFoldDB" id="A0A8E2W5J4"/>
<organism evidence="1 3">
    <name type="scientific">Rhizobium loti</name>
    <name type="common">Mesorhizobium loti</name>
    <dbReference type="NCBI Taxonomy" id="381"/>
    <lineage>
        <taxon>Bacteria</taxon>
        <taxon>Pseudomonadati</taxon>
        <taxon>Pseudomonadota</taxon>
        <taxon>Alphaproteobacteria</taxon>
        <taxon>Hyphomicrobiales</taxon>
        <taxon>Phyllobacteriaceae</taxon>
        <taxon>Mesorhizobium</taxon>
    </lineage>
</organism>
<name>A0A8E2W5J4_RHILI</name>
<proteinExistence type="predicted"/>
<protein>
    <recommendedName>
        <fullName evidence="4">Universal stress protein</fullName>
    </recommendedName>
</protein>
<evidence type="ECO:0000313" key="1">
    <source>
        <dbReference type="EMBL" id="PWJ86008.1"/>
    </source>
</evidence>
<evidence type="ECO:0000313" key="2">
    <source>
        <dbReference type="EMBL" id="PWJ89057.1"/>
    </source>
</evidence>
<gene>
    <name evidence="2" type="ORF">C8D77_1081</name>
    <name evidence="1" type="ORF">C8D77_1251</name>
</gene>
<dbReference type="Proteomes" id="UP000245631">
    <property type="component" value="Unassembled WGS sequence"/>
</dbReference>
<dbReference type="EMBL" id="QGGH01000008">
    <property type="protein sequence ID" value="PWJ89057.1"/>
    <property type="molecule type" value="Genomic_DNA"/>
</dbReference>
<accession>A0A8E2W5J4</accession>
<sequence length="76" mass="8211">MSYKSIIVNLAVDAPPAAMVRLGIELAERFGARLIGLAAADVPPLVATGDGMVYEGEIMQIQRTEIEKRLAELRAE</sequence>
<evidence type="ECO:0008006" key="4">
    <source>
        <dbReference type="Google" id="ProtNLM"/>
    </source>
</evidence>
<dbReference type="EMBL" id="QGGH01000025">
    <property type="protein sequence ID" value="PWJ86008.1"/>
    <property type="molecule type" value="Genomic_DNA"/>
</dbReference>
<feature type="non-terminal residue" evidence="1">
    <location>
        <position position="76"/>
    </location>
</feature>
<evidence type="ECO:0000313" key="3">
    <source>
        <dbReference type="Proteomes" id="UP000245631"/>
    </source>
</evidence>
<dbReference type="SUPFAM" id="SSF52402">
    <property type="entry name" value="Adenine nucleotide alpha hydrolases-like"/>
    <property type="match status" value="1"/>
</dbReference>